<dbReference type="PANTHER" id="PTHR30537:SF3">
    <property type="entry name" value="TRANSCRIPTIONAL REGULATORY PROTEIN"/>
    <property type="match status" value="1"/>
</dbReference>
<dbReference type="Gene3D" id="1.10.10.10">
    <property type="entry name" value="Winged helix-like DNA-binding domain superfamily/Winged helix DNA-binding domain"/>
    <property type="match status" value="1"/>
</dbReference>
<evidence type="ECO:0000256" key="2">
    <source>
        <dbReference type="ARBA" id="ARBA00023015"/>
    </source>
</evidence>
<dbReference type="GO" id="GO:0043565">
    <property type="term" value="F:sequence-specific DNA binding"/>
    <property type="evidence" value="ECO:0007669"/>
    <property type="project" value="TreeGrafter"/>
</dbReference>
<proteinExistence type="inferred from homology"/>
<dbReference type="PRINTS" id="PR00039">
    <property type="entry name" value="HTHLYSR"/>
</dbReference>
<dbReference type="PANTHER" id="PTHR30537">
    <property type="entry name" value="HTH-TYPE TRANSCRIPTIONAL REGULATOR"/>
    <property type="match status" value="1"/>
</dbReference>
<feature type="domain" description="HTH lysR-type" evidence="5">
    <location>
        <begin position="5"/>
        <end position="62"/>
    </location>
</feature>
<dbReference type="KEGG" id="pbh:AAW51_2715"/>
<evidence type="ECO:0000313" key="7">
    <source>
        <dbReference type="Proteomes" id="UP000035352"/>
    </source>
</evidence>
<name>A0A0G3BPY1_9BURK</name>
<dbReference type="GO" id="GO:0003700">
    <property type="term" value="F:DNA-binding transcription factor activity"/>
    <property type="evidence" value="ECO:0007669"/>
    <property type="project" value="InterPro"/>
</dbReference>
<dbReference type="EMBL" id="CP011371">
    <property type="protein sequence ID" value="AKJ29406.1"/>
    <property type="molecule type" value="Genomic_DNA"/>
</dbReference>
<keyword evidence="3" id="KW-0238">DNA-binding</keyword>
<dbReference type="AlphaFoldDB" id="A0A0G3BPY1"/>
<dbReference type="InterPro" id="IPR000847">
    <property type="entry name" value="LysR_HTH_N"/>
</dbReference>
<dbReference type="Proteomes" id="UP000035352">
    <property type="component" value="Chromosome"/>
</dbReference>
<dbReference type="PROSITE" id="PS50931">
    <property type="entry name" value="HTH_LYSR"/>
    <property type="match status" value="1"/>
</dbReference>
<comment type="similarity">
    <text evidence="1">Belongs to the LysR transcriptional regulatory family.</text>
</comment>
<evidence type="ECO:0000313" key="6">
    <source>
        <dbReference type="EMBL" id="AKJ29406.1"/>
    </source>
</evidence>
<dbReference type="Pfam" id="PF00126">
    <property type="entry name" value="HTH_1"/>
    <property type="match status" value="1"/>
</dbReference>
<protein>
    <submittedName>
        <fullName evidence="6">LysR family transcriptional regulator</fullName>
    </submittedName>
</protein>
<evidence type="ECO:0000256" key="4">
    <source>
        <dbReference type="ARBA" id="ARBA00023163"/>
    </source>
</evidence>
<dbReference type="InterPro" id="IPR036388">
    <property type="entry name" value="WH-like_DNA-bd_sf"/>
</dbReference>
<evidence type="ECO:0000256" key="3">
    <source>
        <dbReference type="ARBA" id="ARBA00023125"/>
    </source>
</evidence>
<dbReference type="RefSeq" id="WP_047195039.1">
    <property type="nucleotide sequence ID" value="NZ_CP011371.1"/>
</dbReference>
<dbReference type="GO" id="GO:0006351">
    <property type="term" value="P:DNA-templated transcription"/>
    <property type="evidence" value="ECO:0007669"/>
    <property type="project" value="TreeGrafter"/>
</dbReference>
<dbReference type="STRING" id="413882.AAW51_2715"/>
<dbReference type="Gene3D" id="3.40.190.290">
    <property type="match status" value="1"/>
</dbReference>
<keyword evidence="4" id="KW-0804">Transcription</keyword>
<keyword evidence="7" id="KW-1185">Reference proteome</keyword>
<dbReference type="InterPro" id="IPR005119">
    <property type="entry name" value="LysR_subst-bd"/>
</dbReference>
<dbReference type="SUPFAM" id="SSF46785">
    <property type="entry name" value="Winged helix' DNA-binding domain"/>
    <property type="match status" value="1"/>
</dbReference>
<dbReference type="SUPFAM" id="SSF53850">
    <property type="entry name" value="Periplasmic binding protein-like II"/>
    <property type="match status" value="1"/>
</dbReference>
<organism evidence="6 7">
    <name type="scientific">Caldimonas brevitalea</name>
    <dbReference type="NCBI Taxonomy" id="413882"/>
    <lineage>
        <taxon>Bacteria</taxon>
        <taxon>Pseudomonadati</taxon>
        <taxon>Pseudomonadota</taxon>
        <taxon>Betaproteobacteria</taxon>
        <taxon>Burkholderiales</taxon>
        <taxon>Sphaerotilaceae</taxon>
        <taxon>Caldimonas</taxon>
    </lineage>
</organism>
<evidence type="ECO:0000256" key="1">
    <source>
        <dbReference type="ARBA" id="ARBA00009437"/>
    </source>
</evidence>
<accession>A0A0G3BPY1</accession>
<dbReference type="InterPro" id="IPR036390">
    <property type="entry name" value="WH_DNA-bd_sf"/>
</dbReference>
<reference evidence="6 7" key="1">
    <citation type="submission" date="2015-05" db="EMBL/GenBank/DDBJ databases">
        <authorList>
            <person name="Tang B."/>
            <person name="Yu Y."/>
        </authorList>
    </citation>
    <scope>NUCLEOTIDE SEQUENCE [LARGE SCALE GENOMIC DNA]</scope>
    <source>
        <strain evidence="6 7">DSM 7029</strain>
    </source>
</reference>
<dbReference type="OrthoDB" id="9072091at2"/>
<dbReference type="InterPro" id="IPR058163">
    <property type="entry name" value="LysR-type_TF_proteobact-type"/>
</dbReference>
<dbReference type="PATRIC" id="fig|413882.6.peg.2834"/>
<dbReference type="Pfam" id="PF03466">
    <property type="entry name" value="LysR_substrate"/>
    <property type="match status" value="1"/>
</dbReference>
<sequence length="305" mass="33207">MDAEISWELYRSFLGVLKEGSLSGAARALAVAQPTVGRHIATLETSLGLTLFTRSQTGFTPTEAALALQPYADAMYSTAQALRRTAESQGEGVKGTVRVTASEVIGVEVLPPLVARLQAQHAQLRIELVLTNRVQNLLRREADIAVRMAQPDQGQLVARSVGRVELGLYAQRSYLERHGTPRSMAELTQHRLIGFDEETPFLRAAGKAWPAWRREAFAVRCDSDLAQLAMVRSGGGIGACQVALARRDPGLVRVLAAKLSLSLDTWLTMHEDLRNSPRCRVTFAALLQGLQHHVAAGLGPDDERA</sequence>
<keyword evidence="2" id="KW-0805">Transcription regulation</keyword>
<gene>
    <name evidence="6" type="ORF">AAW51_2715</name>
</gene>
<evidence type="ECO:0000259" key="5">
    <source>
        <dbReference type="PROSITE" id="PS50931"/>
    </source>
</evidence>